<organism evidence="2 3">
    <name type="scientific">Clostridium cavendishii DSM 21758</name>
    <dbReference type="NCBI Taxonomy" id="1121302"/>
    <lineage>
        <taxon>Bacteria</taxon>
        <taxon>Bacillati</taxon>
        <taxon>Bacillota</taxon>
        <taxon>Clostridia</taxon>
        <taxon>Eubacteriales</taxon>
        <taxon>Clostridiaceae</taxon>
        <taxon>Clostridium</taxon>
    </lineage>
</organism>
<keyword evidence="1" id="KW-0812">Transmembrane</keyword>
<sequence length="292" mass="32729">MQKRLKGIDILIIFIIILLIVITILGLCSFGTDKSYVIINQYGDNVKIFGNGIYAHDSYFKAPIFIGTDCTILFLVVPMMIFALIREIKKRTIKSKLFLTSFTAIVLYYATSIAFGVTYNSLHLLYIALFSNSLFAIIILIKSTRANEIQKVQKNISLSNGLSIFLILSGSSLFVAWLPDIITSLTSGKSLELIEIYTTEITYVLDMGVISPMIFISLFLLKKKDGLGEILLSIILRACEIIGIMVLIQTLFQALAGIRIPFPILITKVGIFVILAIFSVHFNIKFYKNIKE</sequence>
<feature type="transmembrane region" description="Helical" evidence="1">
    <location>
        <begin position="123"/>
        <end position="141"/>
    </location>
</feature>
<reference evidence="2 3" key="1">
    <citation type="submission" date="2016-11" db="EMBL/GenBank/DDBJ databases">
        <authorList>
            <person name="Jaros S."/>
            <person name="Januszkiewicz K."/>
            <person name="Wedrychowicz H."/>
        </authorList>
    </citation>
    <scope>NUCLEOTIDE SEQUENCE [LARGE SCALE GENOMIC DNA]</scope>
    <source>
        <strain evidence="2 3">DSM 21758</strain>
    </source>
</reference>
<evidence type="ECO:0000256" key="1">
    <source>
        <dbReference type="SAM" id="Phobius"/>
    </source>
</evidence>
<feature type="transmembrane region" description="Helical" evidence="1">
    <location>
        <begin position="230"/>
        <end position="252"/>
    </location>
</feature>
<dbReference type="Proteomes" id="UP000184310">
    <property type="component" value="Unassembled WGS sequence"/>
</dbReference>
<feature type="transmembrane region" description="Helical" evidence="1">
    <location>
        <begin position="12"/>
        <end position="32"/>
    </location>
</feature>
<feature type="transmembrane region" description="Helical" evidence="1">
    <location>
        <begin position="162"/>
        <end position="181"/>
    </location>
</feature>
<evidence type="ECO:0000313" key="3">
    <source>
        <dbReference type="Proteomes" id="UP000184310"/>
    </source>
</evidence>
<dbReference type="AlphaFoldDB" id="A0A1M6F709"/>
<feature type="transmembrane region" description="Helical" evidence="1">
    <location>
        <begin position="201"/>
        <end position="221"/>
    </location>
</feature>
<feature type="transmembrane region" description="Helical" evidence="1">
    <location>
        <begin position="264"/>
        <end position="284"/>
    </location>
</feature>
<keyword evidence="1" id="KW-1133">Transmembrane helix</keyword>
<feature type="transmembrane region" description="Helical" evidence="1">
    <location>
        <begin position="64"/>
        <end position="85"/>
    </location>
</feature>
<accession>A0A1M6F709</accession>
<gene>
    <name evidence="2" type="ORF">SAMN02745163_01053</name>
</gene>
<protein>
    <submittedName>
        <fullName evidence="2">Uncharacterized protein</fullName>
    </submittedName>
</protein>
<name>A0A1M6F709_9CLOT</name>
<evidence type="ECO:0000313" key="2">
    <source>
        <dbReference type="EMBL" id="SHI93487.1"/>
    </source>
</evidence>
<dbReference type="STRING" id="1121302.SAMN02745163_01053"/>
<keyword evidence="1" id="KW-0472">Membrane</keyword>
<dbReference type="EMBL" id="FQZB01000005">
    <property type="protein sequence ID" value="SHI93487.1"/>
    <property type="molecule type" value="Genomic_DNA"/>
</dbReference>
<dbReference type="OrthoDB" id="3260635at2"/>
<keyword evidence="3" id="KW-1185">Reference proteome</keyword>
<dbReference type="RefSeq" id="WP_072985620.1">
    <property type="nucleotide sequence ID" value="NZ_FQZB01000005.1"/>
</dbReference>
<feature type="transmembrane region" description="Helical" evidence="1">
    <location>
        <begin position="97"/>
        <end position="117"/>
    </location>
</feature>
<proteinExistence type="predicted"/>